<feature type="non-terminal residue" evidence="1">
    <location>
        <position position="739"/>
    </location>
</feature>
<dbReference type="Proteomes" id="UP001642484">
    <property type="component" value="Unassembled WGS sequence"/>
</dbReference>
<proteinExistence type="predicted"/>
<accession>A0ABP0NDT2</accession>
<sequence>MRGFSLGQEGATESDILLGMSKRCTPASIVDTDTEQSLRLKVVVRNSQYKSCLQWSDCVATDGGKCISSAAPCFESKKQLFVMETLDTGSFTAYDNADGADQTVVGSKFNLFADDAKQDPIRAYYFHLNEAHLMADSGGAEEFYYGTHEGEERKLMAYFDDGPTDNSVVSRWLALKQTGQFVVGWTQFEAASSFTVEPIEAFQWTLDELAGFSEAHIDCGSGHVIQDLRKTEVELFWTCSQVAGLGSCVELTSSDAQADSLEALRFLKLDCGENAAMQSLEFESNSISYSLRLKAKCCSLAKLPVVLNVTEDFSSDFYDGDLIPVAASEGIYCPTGLDESGRPTFAQSFSFKPDESQPQNTLQYNRAVGEWCLGTSCVEADVVHPLDLGESVFGDLQVMPFFNFDAKFVGQGVVPLSPPDSSGSVQRWQTPPRLLTFATEDPVYHPECKDEVYPGTGQNDADEPSFDRKQMNEEAQGLDVENPCHYIWSTQQGDGASWVPRPTAFTRPAPYKFDPIKLITPEGRAEAVVKTIKDRLGVEFHLSEPEYSQEELASGAPGQGLTYRTMQECSSRAGSRSGGYTSAKNMWALQQAMIQGSLQLVLHAVTFADGVADAFSWFGAPAKVVSAGAKFLGNSALTATSMAFAANNHRLDNVYNTAAGEDCSPLMQGLSRMFCDLHCIRNAVKTGDASILSQLETVSETISNNTRRLFEFYLSEDQGASLVQSQSELVNGIAHSLLE</sequence>
<evidence type="ECO:0000313" key="1">
    <source>
        <dbReference type="EMBL" id="CAK9061950.1"/>
    </source>
</evidence>
<evidence type="ECO:0000313" key="2">
    <source>
        <dbReference type="Proteomes" id="UP001642484"/>
    </source>
</evidence>
<keyword evidence="2" id="KW-1185">Reference proteome</keyword>
<reference evidence="1 2" key="1">
    <citation type="submission" date="2024-02" db="EMBL/GenBank/DDBJ databases">
        <authorList>
            <person name="Chen Y."/>
            <person name="Shah S."/>
            <person name="Dougan E. K."/>
            <person name="Thang M."/>
            <person name="Chan C."/>
        </authorList>
    </citation>
    <scope>NUCLEOTIDE SEQUENCE [LARGE SCALE GENOMIC DNA]</scope>
</reference>
<organism evidence="1 2">
    <name type="scientific">Durusdinium trenchii</name>
    <dbReference type="NCBI Taxonomy" id="1381693"/>
    <lineage>
        <taxon>Eukaryota</taxon>
        <taxon>Sar</taxon>
        <taxon>Alveolata</taxon>
        <taxon>Dinophyceae</taxon>
        <taxon>Suessiales</taxon>
        <taxon>Symbiodiniaceae</taxon>
        <taxon>Durusdinium</taxon>
    </lineage>
</organism>
<gene>
    <name evidence="1" type="ORF">CCMP2556_LOCUS30474</name>
</gene>
<dbReference type="EMBL" id="CAXAMN010021657">
    <property type="protein sequence ID" value="CAK9061950.1"/>
    <property type="molecule type" value="Genomic_DNA"/>
</dbReference>
<protein>
    <submittedName>
        <fullName evidence="1">Uncharacterized protein</fullName>
    </submittedName>
</protein>
<comment type="caution">
    <text evidence="1">The sequence shown here is derived from an EMBL/GenBank/DDBJ whole genome shotgun (WGS) entry which is preliminary data.</text>
</comment>
<name>A0ABP0NDT2_9DINO</name>